<dbReference type="SUPFAM" id="SSF46689">
    <property type="entry name" value="Homeodomain-like"/>
    <property type="match status" value="1"/>
</dbReference>
<dbReference type="InterPro" id="IPR001005">
    <property type="entry name" value="SANT/Myb"/>
</dbReference>
<reference evidence="2 3" key="1">
    <citation type="submission" date="2024-04" db="EMBL/GenBank/DDBJ databases">
        <title>Tritrichomonas musculus Genome.</title>
        <authorList>
            <person name="Alves-Ferreira E."/>
            <person name="Grigg M."/>
            <person name="Lorenzi H."/>
            <person name="Galac M."/>
        </authorList>
    </citation>
    <scope>NUCLEOTIDE SEQUENCE [LARGE SCALE GENOMIC DNA]</scope>
    <source>
        <strain evidence="2 3">EAF2021</strain>
    </source>
</reference>
<dbReference type="Pfam" id="PF00249">
    <property type="entry name" value="Myb_DNA-binding"/>
    <property type="match status" value="1"/>
</dbReference>
<evidence type="ECO:0000313" key="2">
    <source>
        <dbReference type="EMBL" id="KAK8867046.1"/>
    </source>
</evidence>
<dbReference type="PROSITE" id="PS50090">
    <property type="entry name" value="MYB_LIKE"/>
    <property type="match status" value="1"/>
</dbReference>
<gene>
    <name evidence="2" type="ORF">M9Y10_010015</name>
</gene>
<protein>
    <recommendedName>
        <fullName evidence="1">Myb-like domain-containing protein</fullName>
    </recommendedName>
</protein>
<dbReference type="CDD" id="cd00167">
    <property type="entry name" value="SANT"/>
    <property type="match status" value="1"/>
</dbReference>
<organism evidence="2 3">
    <name type="scientific">Tritrichomonas musculus</name>
    <dbReference type="NCBI Taxonomy" id="1915356"/>
    <lineage>
        <taxon>Eukaryota</taxon>
        <taxon>Metamonada</taxon>
        <taxon>Parabasalia</taxon>
        <taxon>Tritrichomonadida</taxon>
        <taxon>Tritrichomonadidae</taxon>
        <taxon>Tritrichomonas</taxon>
    </lineage>
</organism>
<evidence type="ECO:0000313" key="3">
    <source>
        <dbReference type="Proteomes" id="UP001470230"/>
    </source>
</evidence>
<sequence>MQILFNDLANVSDETFKKYFQSNFYKFKISEEKMKSNCNLENFNVAANQCNQALNNNRKRHEMIDKQAHCGSFKHFGQWTTEETEFFIQVLTKGTESGSILNKKNKINWLKVSQLMPYRCPKECRDIFNSLPKNTKESI</sequence>
<evidence type="ECO:0000259" key="1">
    <source>
        <dbReference type="PROSITE" id="PS50090"/>
    </source>
</evidence>
<dbReference type="InterPro" id="IPR009057">
    <property type="entry name" value="Homeodomain-like_sf"/>
</dbReference>
<proteinExistence type="predicted"/>
<comment type="caution">
    <text evidence="2">The sequence shown here is derived from an EMBL/GenBank/DDBJ whole genome shotgun (WGS) entry which is preliminary data.</text>
</comment>
<dbReference type="SMART" id="SM00717">
    <property type="entry name" value="SANT"/>
    <property type="match status" value="1"/>
</dbReference>
<dbReference type="EMBL" id="JAPFFF010000015">
    <property type="protein sequence ID" value="KAK8867046.1"/>
    <property type="molecule type" value="Genomic_DNA"/>
</dbReference>
<feature type="domain" description="Myb-like" evidence="1">
    <location>
        <begin position="77"/>
        <end position="132"/>
    </location>
</feature>
<accession>A0ABR2IRA8</accession>
<dbReference type="Gene3D" id="1.10.10.60">
    <property type="entry name" value="Homeodomain-like"/>
    <property type="match status" value="1"/>
</dbReference>
<dbReference type="Proteomes" id="UP001470230">
    <property type="component" value="Unassembled WGS sequence"/>
</dbReference>
<name>A0ABR2IRA8_9EUKA</name>
<keyword evidence="3" id="KW-1185">Reference proteome</keyword>